<protein>
    <submittedName>
        <fullName evidence="2">MBL fold metallo-hydrolase</fullName>
    </submittedName>
</protein>
<evidence type="ECO:0000313" key="3">
    <source>
        <dbReference type="Proteomes" id="UP000267430"/>
    </source>
</evidence>
<organism evidence="2 3">
    <name type="scientific">Peribacillus cavernae</name>
    <dbReference type="NCBI Taxonomy" id="1674310"/>
    <lineage>
        <taxon>Bacteria</taxon>
        <taxon>Bacillati</taxon>
        <taxon>Bacillota</taxon>
        <taxon>Bacilli</taxon>
        <taxon>Bacillales</taxon>
        <taxon>Bacillaceae</taxon>
        <taxon>Peribacillus</taxon>
    </lineage>
</organism>
<dbReference type="PANTHER" id="PTHR42951">
    <property type="entry name" value="METALLO-BETA-LACTAMASE DOMAIN-CONTAINING"/>
    <property type="match status" value="1"/>
</dbReference>
<proteinExistence type="predicted"/>
<dbReference type="SUPFAM" id="SSF56281">
    <property type="entry name" value="Metallo-hydrolase/oxidoreductase"/>
    <property type="match status" value="1"/>
</dbReference>
<accession>A0A433HWN6</accession>
<dbReference type="AlphaFoldDB" id="A0A433HWN6"/>
<dbReference type="EMBL" id="RYZZ01000001">
    <property type="protein sequence ID" value="RUQ32742.1"/>
    <property type="molecule type" value="Genomic_DNA"/>
</dbReference>
<comment type="caution">
    <text evidence="2">The sequence shown here is derived from an EMBL/GenBank/DDBJ whole genome shotgun (WGS) entry which is preliminary data.</text>
</comment>
<dbReference type="Proteomes" id="UP000267430">
    <property type="component" value="Unassembled WGS sequence"/>
</dbReference>
<dbReference type="InterPro" id="IPR050855">
    <property type="entry name" value="NDM-1-like"/>
</dbReference>
<dbReference type="InterPro" id="IPR036866">
    <property type="entry name" value="RibonucZ/Hydroxyglut_hydro"/>
</dbReference>
<evidence type="ECO:0000259" key="1">
    <source>
        <dbReference type="SMART" id="SM00849"/>
    </source>
</evidence>
<keyword evidence="2" id="KW-0378">Hydrolase</keyword>
<gene>
    <name evidence="2" type="ORF">ELQ35_01240</name>
</gene>
<keyword evidence="3" id="KW-1185">Reference proteome</keyword>
<feature type="domain" description="Metallo-beta-lactamase" evidence="1">
    <location>
        <begin position="32"/>
        <end position="240"/>
    </location>
</feature>
<evidence type="ECO:0000313" key="2">
    <source>
        <dbReference type="EMBL" id="RUQ32742.1"/>
    </source>
</evidence>
<sequence>MNRAGKKMIEQWVTPIGEGIWQIELPQMESQTANVFLIEDETLTLIDSGPPYDNCLEVLHEGLRFLGYKWADIDLLILTHPHIDHIGGAAFLPDPPQVYAYQETMAEIGSYDQYIDRWMKLPHLLASEYPDLRGIFLSQLSLDWFEGFFPRGGSLQITRELVDEERISLGKRELEVIYTPGHSMKHVGLLLKQEKLFFSGDYMLQRGPALTRLMGDQVDAFVQSIKRVEQLDIDRVLPSHGHPFSFETGLQKVAELVSRQEEKLKRVLSDSPKTAIDLFIAYFGMKNASLERVGIEFTGVDTFIKHLLKDEMIKQEGLHYFLND</sequence>
<reference evidence="2 3" key="1">
    <citation type="submission" date="2018-12" db="EMBL/GenBank/DDBJ databases">
        <title>Bacillus chawlae sp. nov., Bacillus glennii sp. nov., and Bacillus saganii sp. nov. Isolated from the Vehicle Assembly Building at Kennedy Space Center where the Viking Spacecraft were Assembled.</title>
        <authorList>
            <person name="Seuylemezian A."/>
            <person name="Vaishampayan P."/>
        </authorList>
    </citation>
    <scope>NUCLEOTIDE SEQUENCE [LARGE SCALE GENOMIC DNA]</scope>
    <source>
        <strain evidence="2 3">L5</strain>
    </source>
</reference>
<dbReference type="OrthoDB" id="11380at2"/>
<dbReference type="GO" id="GO:0016787">
    <property type="term" value="F:hydrolase activity"/>
    <property type="evidence" value="ECO:0007669"/>
    <property type="project" value="UniProtKB-KW"/>
</dbReference>
<dbReference type="SMART" id="SM00849">
    <property type="entry name" value="Lactamase_B"/>
    <property type="match status" value="1"/>
</dbReference>
<dbReference type="InterPro" id="IPR001279">
    <property type="entry name" value="Metallo-B-lactamas"/>
</dbReference>
<dbReference type="Pfam" id="PF00753">
    <property type="entry name" value="Lactamase_B"/>
    <property type="match status" value="1"/>
</dbReference>
<dbReference type="Gene3D" id="3.60.15.10">
    <property type="entry name" value="Ribonuclease Z/Hydroxyacylglutathione hydrolase-like"/>
    <property type="match status" value="1"/>
</dbReference>
<name>A0A433HWN6_9BACI</name>
<dbReference type="RefSeq" id="WP_126863033.1">
    <property type="nucleotide sequence ID" value="NZ_JAUSTX010000003.1"/>
</dbReference>